<dbReference type="Proteomes" id="UP001304534">
    <property type="component" value="Chromosome"/>
</dbReference>
<evidence type="ECO:0000313" key="2">
    <source>
        <dbReference type="Proteomes" id="UP001304534"/>
    </source>
</evidence>
<gene>
    <name evidence="1" type="ORF">NYR99_21635</name>
</gene>
<accession>A0ABZ0D8V9</accession>
<dbReference type="EMBL" id="CP103840">
    <property type="protein sequence ID" value="WOB26217.1"/>
    <property type="molecule type" value="Genomic_DNA"/>
</dbReference>
<organism evidence="1 2">
    <name type="scientific">Xanthomonas dyei</name>
    <dbReference type="NCBI Taxonomy" id="743699"/>
    <lineage>
        <taxon>Bacteria</taxon>
        <taxon>Pseudomonadati</taxon>
        <taxon>Pseudomonadota</taxon>
        <taxon>Gammaproteobacteria</taxon>
        <taxon>Lysobacterales</taxon>
        <taxon>Lysobacteraceae</taxon>
        <taxon>Xanthomonas</taxon>
    </lineage>
</organism>
<sequence length="47" mass="5425">MTAFWLEVGGGLVGLPPWGKGRRWWCGRALCGWLLWMEPLVERLRSP</sequence>
<reference evidence="1 2" key="1">
    <citation type="submission" date="2022-08" db="EMBL/GenBank/DDBJ databases">
        <title>Whole genome sequencing-based tracing of a 2022 introduction and outbreak of Xanthomonas hortorum pv. pelargonii.</title>
        <authorList>
            <person name="Iruegas-Bocardo F."/>
            <person name="Weisberg A.K."/>
            <person name="Riutta E.R."/>
            <person name="Kilday K."/>
            <person name="Bonkowski J.C."/>
            <person name="Creswell T."/>
            <person name="Daughtrey M.L."/>
            <person name="Rane K."/>
            <person name="Grunwald N.J."/>
            <person name="Chang J.H."/>
            <person name="Putnam M.L."/>
        </authorList>
    </citation>
    <scope>NUCLEOTIDE SEQUENCE [LARGE SCALE GENOMIC DNA]</scope>
    <source>
        <strain evidence="1 2">22-325</strain>
    </source>
</reference>
<proteinExistence type="predicted"/>
<dbReference type="RefSeq" id="WP_316689291.1">
    <property type="nucleotide sequence ID" value="NZ_CP103837.1"/>
</dbReference>
<evidence type="ECO:0000313" key="1">
    <source>
        <dbReference type="EMBL" id="WOB26217.1"/>
    </source>
</evidence>
<name>A0ABZ0D8V9_9XANT</name>
<keyword evidence="2" id="KW-1185">Reference proteome</keyword>
<protein>
    <submittedName>
        <fullName evidence="1">Uncharacterized protein</fullName>
    </submittedName>
</protein>
<dbReference type="GeneID" id="95586532"/>